<keyword evidence="2 3" id="KW-0456">Lyase</keyword>
<dbReference type="Gene3D" id="3.20.20.70">
    <property type="entry name" value="Aldolase class I"/>
    <property type="match status" value="1"/>
</dbReference>
<dbReference type="InterPro" id="IPR002220">
    <property type="entry name" value="DapA-like"/>
</dbReference>
<dbReference type="PRINTS" id="PR00146">
    <property type="entry name" value="DHPICSNTHASE"/>
</dbReference>
<organism evidence="6 7">
    <name type="scientific">Burkholderia gladioli</name>
    <name type="common">Pseudomonas marginata</name>
    <name type="synonym">Phytomonas marginata</name>
    <dbReference type="NCBI Taxonomy" id="28095"/>
    <lineage>
        <taxon>Bacteria</taxon>
        <taxon>Pseudomonadati</taxon>
        <taxon>Pseudomonadota</taxon>
        <taxon>Betaproteobacteria</taxon>
        <taxon>Burkholderiales</taxon>
        <taxon>Burkholderiaceae</taxon>
        <taxon>Burkholderia</taxon>
    </lineage>
</organism>
<dbReference type="CDD" id="cd00408">
    <property type="entry name" value="DHDPS-like"/>
    <property type="match status" value="1"/>
</dbReference>
<feature type="binding site" evidence="5">
    <location>
        <position position="50"/>
    </location>
    <ligand>
        <name>pyruvate</name>
        <dbReference type="ChEBI" id="CHEBI:15361"/>
    </ligand>
</feature>
<dbReference type="EMBL" id="PDDY01000004">
    <property type="protein sequence ID" value="PEH38083.1"/>
    <property type="molecule type" value="Genomic_DNA"/>
</dbReference>
<name>A0A0M2QDM0_BURGA</name>
<evidence type="ECO:0000256" key="4">
    <source>
        <dbReference type="PIRSR" id="PIRSR001365-1"/>
    </source>
</evidence>
<dbReference type="RefSeq" id="WP_046579806.1">
    <property type="nucleotide sequence ID" value="NZ_CADEQB010000003.1"/>
</dbReference>
<dbReference type="PIRSF" id="PIRSF001365">
    <property type="entry name" value="DHDPS"/>
    <property type="match status" value="1"/>
</dbReference>
<evidence type="ECO:0000256" key="3">
    <source>
        <dbReference type="PIRNR" id="PIRNR001365"/>
    </source>
</evidence>
<dbReference type="SMART" id="SM01130">
    <property type="entry name" value="DHDPS"/>
    <property type="match status" value="1"/>
</dbReference>
<evidence type="ECO:0000256" key="5">
    <source>
        <dbReference type="PIRSR" id="PIRSR001365-2"/>
    </source>
</evidence>
<evidence type="ECO:0000256" key="2">
    <source>
        <dbReference type="ARBA" id="ARBA00023239"/>
    </source>
</evidence>
<reference evidence="7" key="1">
    <citation type="submission" date="2017-09" db="EMBL/GenBank/DDBJ databases">
        <title>FDA dAtabase for Regulatory Grade micrObial Sequences (FDA-ARGOS): Supporting development and validation of Infectious Disease Dx tests.</title>
        <authorList>
            <person name="Minogue T."/>
            <person name="Wolcott M."/>
            <person name="Wasieloski L."/>
            <person name="Aguilar W."/>
            <person name="Moore D."/>
            <person name="Tallon L."/>
            <person name="Sadzewicz L."/>
            <person name="Ott S."/>
            <person name="Zhao X."/>
            <person name="Nagaraj S."/>
            <person name="Vavikolanu K."/>
            <person name="Aluvathingal J."/>
            <person name="Nadendla S."/>
            <person name="Sichtig H."/>
        </authorList>
    </citation>
    <scope>NUCLEOTIDE SEQUENCE [LARGE SCALE GENOMIC DNA]</scope>
    <source>
        <strain evidence="7">FDAARGOS_390</strain>
    </source>
</reference>
<comment type="caution">
    <text evidence="6">The sequence shown here is derived from an EMBL/GenBank/DDBJ whole genome shotgun (WGS) entry which is preliminary data.</text>
</comment>
<evidence type="ECO:0000313" key="7">
    <source>
        <dbReference type="Proteomes" id="UP000220629"/>
    </source>
</evidence>
<dbReference type="GO" id="GO:0008840">
    <property type="term" value="F:4-hydroxy-tetrahydrodipicolinate synthase activity"/>
    <property type="evidence" value="ECO:0007669"/>
    <property type="project" value="TreeGrafter"/>
</dbReference>
<dbReference type="PANTHER" id="PTHR12128:SF66">
    <property type="entry name" value="4-HYDROXY-2-OXOGLUTARATE ALDOLASE, MITOCHONDRIAL"/>
    <property type="match status" value="1"/>
</dbReference>
<proteinExistence type="inferred from homology"/>
<dbReference type="PANTHER" id="PTHR12128">
    <property type="entry name" value="DIHYDRODIPICOLINATE SYNTHASE"/>
    <property type="match status" value="1"/>
</dbReference>
<dbReference type="Pfam" id="PF00701">
    <property type="entry name" value="DHDPS"/>
    <property type="match status" value="1"/>
</dbReference>
<dbReference type="AlphaFoldDB" id="A0A0M2QDM0"/>
<dbReference type="Proteomes" id="UP000220629">
    <property type="component" value="Unassembled WGS sequence"/>
</dbReference>
<accession>A0A0M2QDM0</accession>
<dbReference type="InterPro" id="IPR013785">
    <property type="entry name" value="Aldolase_TIM"/>
</dbReference>
<feature type="active site" description="Proton donor/acceptor" evidence="4">
    <location>
        <position position="138"/>
    </location>
</feature>
<dbReference type="GO" id="GO:0005829">
    <property type="term" value="C:cytosol"/>
    <property type="evidence" value="ECO:0007669"/>
    <property type="project" value="TreeGrafter"/>
</dbReference>
<evidence type="ECO:0000256" key="1">
    <source>
        <dbReference type="ARBA" id="ARBA00007592"/>
    </source>
</evidence>
<sequence>MASQLFKGIIAYPVTPFDRQTGGIDSAALRAGIERLIAAGVHAIAPLGSTGESAYLDDEEWDQAAEASIAQVARRVPVVVGISDLTTRNAVRRARFAEQAGADAVMVLPISYWKLGEAEIFRHYASIAEAIGIPVMVYNNPATSGIDMQPAFIARLVREIGNVTMVKESSGDIQRMHALRQISDDTIPFYNGSNPLALEAFCAGATGWCTAAPNLIPQLTLALYQAVQAGELARARELFYRQLPLLDFILKGGLPTTIKAGLRLQGFEAGEPRLPLQPLADTGATQLGELLARLAA</sequence>
<evidence type="ECO:0000313" key="6">
    <source>
        <dbReference type="EMBL" id="PEH38083.1"/>
    </source>
</evidence>
<comment type="similarity">
    <text evidence="1 3">Belongs to the DapA family.</text>
</comment>
<dbReference type="SUPFAM" id="SSF51569">
    <property type="entry name" value="Aldolase"/>
    <property type="match status" value="1"/>
</dbReference>
<gene>
    <name evidence="6" type="ORF">CRM94_27025</name>
</gene>
<feature type="active site" description="Schiff-base intermediate with substrate" evidence="4">
    <location>
        <position position="167"/>
    </location>
</feature>
<protein>
    <submittedName>
        <fullName evidence="6">Dihydrodipicolinate synthase family protein</fullName>
    </submittedName>
</protein>